<reference evidence="2 3" key="1">
    <citation type="journal article" date="2015" name="J. Biotechnol.">
        <title>Complete genome sequence of a malodorant-producing acetogen, Clostridium scatologenes ATCC 25775(T).</title>
        <authorList>
            <person name="Zhu Z."/>
            <person name="Guo T."/>
            <person name="Zheng H."/>
            <person name="Song T."/>
            <person name="Ouyang P."/>
            <person name="Xie J."/>
        </authorList>
    </citation>
    <scope>NUCLEOTIDE SEQUENCE [LARGE SCALE GENOMIC DNA]</scope>
    <source>
        <strain evidence="2 3">ATCC 25775</strain>
    </source>
</reference>
<protein>
    <submittedName>
        <fullName evidence="2">AtpI</fullName>
    </submittedName>
</protein>
<dbReference type="Proteomes" id="UP000033115">
    <property type="component" value="Chromosome"/>
</dbReference>
<dbReference type="STRING" id="1548.CSCA_3919"/>
<dbReference type="AlphaFoldDB" id="A0A0E3MAV7"/>
<keyword evidence="1" id="KW-0472">Membrane</keyword>
<feature type="transmembrane region" description="Helical" evidence="1">
    <location>
        <begin position="12"/>
        <end position="31"/>
    </location>
</feature>
<feature type="transmembrane region" description="Helical" evidence="1">
    <location>
        <begin position="37"/>
        <end position="58"/>
    </location>
</feature>
<accession>A0A0E3MAV7</accession>
<dbReference type="KEGG" id="csq:CSCA_3919"/>
<sequence length="120" mass="13212">MNEEILDMIKKVSIINFILGSIIAIGVQIVIKNYGVIILLGTIIAIINFSVNGVVGGLIFEKFKNSSTSLYILSFVFRVVLAVGIGYAVFKHNNYSVVPYLFGYTSHLVGVYIYSVIKSN</sequence>
<dbReference type="HOGENOM" id="CLU_164589_0_0_9"/>
<feature type="transmembrane region" description="Helical" evidence="1">
    <location>
        <begin position="70"/>
        <end position="90"/>
    </location>
</feature>
<feature type="transmembrane region" description="Helical" evidence="1">
    <location>
        <begin position="96"/>
        <end position="117"/>
    </location>
</feature>
<organism evidence="2 3">
    <name type="scientific">Clostridium scatologenes</name>
    <dbReference type="NCBI Taxonomy" id="1548"/>
    <lineage>
        <taxon>Bacteria</taxon>
        <taxon>Bacillati</taxon>
        <taxon>Bacillota</taxon>
        <taxon>Clostridia</taxon>
        <taxon>Eubacteriales</taxon>
        <taxon>Clostridiaceae</taxon>
        <taxon>Clostridium</taxon>
    </lineage>
</organism>
<dbReference type="EMBL" id="CP009933">
    <property type="protein sequence ID" value="AKA71044.1"/>
    <property type="molecule type" value="Genomic_DNA"/>
</dbReference>
<evidence type="ECO:0000256" key="1">
    <source>
        <dbReference type="SAM" id="Phobius"/>
    </source>
</evidence>
<keyword evidence="3" id="KW-1185">Reference proteome</keyword>
<proteinExistence type="predicted"/>
<dbReference type="GO" id="GO:0005886">
    <property type="term" value="C:plasma membrane"/>
    <property type="evidence" value="ECO:0007669"/>
    <property type="project" value="UniProtKB-SubCell"/>
</dbReference>
<evidence type="ECO:0000313" key="3">
    <source>
        <dbReference type="Proteomes" id="UP000033115"/>
    </source>
</evidence>
<evidence type="ECO:0000313" key="2">
    <source>
        <dbReference type="EMBL" id="AKA71044.1"/>
    </source>
</evidence>
<dbReference type="RefSeq" id="WP_029159218.1">
    <property type="nucleotide sequence ID" value="NZ_CP009933.1"/>
</dbReference>
<keyword evidence="1" id="KW-0812">Transmembrane</keyword>
<name>A0A0E3MAV7_CLOSL</name>
<gene>
    <name evidence="2" type="ORF">CSCA_3919</name>
</gene>
<keyword evidence="1" id="KW-1133">Transmembrane helix</keyword>